<dbReference type="EMBL" id="OX596086">
    <property type="protein sequence ID" value="CAM9912641.1"/>
    <property type="molecule type" value="Genomic_DNA"/>
</dbReference>
<gene>
    <name evidence="1" type="ORF">MRATA1EN22A_LOCUS9260</name>
</gene>
<accession>A0AC59YQV6</accession>
<dbReference type="Proteomes" id="UP001162501">
    <property type="component" value="Chromosome 2"/>
</dbReference>
<evidence type="ECO:0000313" key="2">
    <source>
        <dbReference type="Proteomes" id="UP001162501"/>
    </source>
</evidence>
<reference evidence="1" key="2">
    <citation type="submission" date="2025-03" db="EMBL/GenBank/DDBJ databases">
        <authorList>
            <consortium name="ELIXIR-Norway"/>
            <consortium name="Elixir Norway"/>
        </authorList>
    </citation>
    <scope>NUCLEOTIDE SEQUENCE</scope>
</reference>
<protein>
    <submittedName>
        <fullName evidence="1">Uncharacterized protein</fullName>
    </submittedName>
</protein>
<evidence type="ECO:0000313" key="1">
    <source>
        <dbReference type="EMBL" id="CAM9912641.1"/>
    </source>
</evidence>
<name>A0AC59YQV6_RANTA</name>
<sequence>MSTGEAAETPEAREPSGRIKFSSPRQIPIVGVVTEDEEVQGAFKSMDLNRVIRLFEETGKDDLEERQLKSVKKLVQCYQNGFPLRDLAQIFKILNLCTEKIKTQPHFIEPAYNIIKLCGLPFLKKKASDEITYAEDTANSVGLLGDLMKIPNSELRIQICKCIIDFYHAEPPKKHITGYQQASSSYKIKMAEVGGLAKTMVQSLELLENQLVEKLWVLKALQHLSTSEVNCTLMVKAQAASGICAHLNDPDPSGQLLFRSSEILWNLLEKSSKEEIIQQLSNLKCLLALKEVFKNLFIRGVSHYDRQLRNDILVITTIISQNPGAPMIESGFTRDLILFATFNEVKSQNPLVKGVKVSNSYEDFELKKLLFNIIVILCKDLSTIQLLIDGKIILALFTYVKKPEKHKILEWSAAQYEELQLHAIATLSSVAPFLIDEYMFYTGNAQVLEFLTWCDSEDSFFSHGNSFHGAGGRGNKFAQMRYSLRLLRAMVYLENDTINKDLCEKGAIQQLIGIFKNTISKYNDKEEAILLEIQSDILLILSGLCEYHIPGKEIFGTGGVDIILHVMKTDPKKLQSGLGYNILLYSTLDSIWCCILGCYPSEDYFLEKEGIFLLLDLLALNQKKFCNLILGIMVEFCDNPKTAAHVNAWRGKKDQTAASLLIKLWRKEEKELGVKRDKYGKIVDTKKPLFTSFQEEQKIIPLPANCPTVAVMDVAENIRAKIYAVLGKLDFENLPGLSAEDFVTLCIIHRYLDFKIGEIWNEIYEEIKLEKLRPVTTDKKILESITAASENIGKMVVSLQSEMIESQARQDVQSEQKVYAKIQATHKQRELANKSWENFLARTSNAKTLKKTKRLQEKAIESSRYGERPPNATFHRTDIKGLNATYGNFIDNLRLFTKGGSGGMGYPRLGGEGGKGGDVWVVAHNKMTLKQLKDKYPQKRFVAGEGANSRVSALKGSKGKDCEIPVPVGVSVTDENGKVIGELNKEKDRILVAEGGLGGKLLTNFLPLKGQKRVIHLDLKLIADIGLVGFPNAGKSSLLSKISHAKPAIADYAFTTIKPELGKIMYSDFKQISVADLPGLIEGAHMNKGMGHKFLKHIERTKQLLFVVDISGFQLSSQTHYRTAFETIILLSKELELYKEELQTKPALLAVNKMDLPDAQDKFHVLMNQLQNPKEFLHLFEKSMIPERTVEFQQIIPISAITGEGIDELKNCIRKSLDEHANQENDAYHKKQLLNLHISNTISLSEPPSKNAVSSPRMDIT</sequence>
<proteinExistence type="predicted"/>
<reference evidence="1" key="1">
    <citation type="submission" date="2023-05" db="EMBL/GenBank/DDBJ databases">
        <authorList>
            <consortium name="ELIXIR-Norway"/>
        </authorList>
    </citation>
    <scope>NUCLEOTIDE SEQUENCE</scope>
</reference>
<organism evidence="1 2">
    <name type="scientific">Rangifer tarandus platyrhynchus</name>
    <name type="common">Svalbard reindeer</name>
    <dbReference type="NCBI Taxonomy" id="3082113"/>
    <lineage>
        <taxon>Eukaryota</taxon>
        <taxon>Metazoa</taxon>
        <taxon>Chordata</taxon>
        <taxon>Craniata</taxon>
        <taxon>Vertebrata</taxon>
        <taxon>Euteleostomi</taxon>
        <taxon>Mammalia</taxon>
        <taxon>Eutheria</taxon>
        <taxon>Laurasiatheria</taxon>
        <taxon>Artiodactyla</taxon>
        <taxon>Ruminantia</taxon>
        <taxon>Pecora</taxon>
        <taxon>Cervidae</taxon>
        <taxon>Odocoileinae</taxon>
        <taxon>Rangifer</taxon>
    </lineage>
</organism>